<keyword evidence="2" id="KW-1185">Reference proteome</keyword>
<comment type="caution">
    <text evidence="1">The sequence shown here is derived from an EMBL/GenBank/DDBJ whole genome shotgun (WGS) entry which is preliminary data.</text>
</comment>
<organism evidence="1 2">
    <name type="scientific">Pelagicoccus albus</name>
    <dbReference type="NCBI Taxonomy" id="415222"/>
    <lineage>
        <taxon>Bacteria</taxon>
        <taxon>Pseudomonadati</taxon>
        <taxon>Verrucomicrobiota</taxon>
        <taxon>Opitutia</taxon>
        <taxon>Puniceicoccales</taxon>
        <taxon>Pelagicoccaceae</taxon>
        <taxon>Pelagicoccus</taxon>
    </lineage>
</organism>
<evidence type="ECO:0000313" key="1">
    <source>
        <dbReference type="EMBL" id="MBC2605376.1"/>
    </source>
</evidence>
<dbReference type="Proteomes" id="UP000526501">
    <property type="component" value="Unassembled WGS sequence"/>
</dbReference>
<accession>A0A7X1E7N4</accession>
<reference evidence="1 2" key="1">
    <citation type="submission" date="2020-07" db="EMBL/GenBank/DDBJ databases">
        <authorList>
            <person name="Feng X."/>
        </authorList>
    </citation>
    <scope>NUCLEOTIDE SEQUENCE [LARGE SCALE GENOMIC DNA]</scope>
    <source>
        <strain evidence="1 2">JCM23202</strain>
    </source>
</reference>
<dbReference type="RefSeq" id="WP_185659257.1">
    <property type="nucleotide sequence ID" value="NZ_CAWPOO010000006.1"/>
</dbReference>
<dbReference type="AlphaFoldDB" id="A0A7X1E7N4"/>
<protein>
    <submittedName>
        <fullName evidence="1">Uncharacterized protein</fullName>
    </submittedName>
</protein>
<dbReference type="EMBL" id="JACHVC010000006">
    <property type="protein sequence ID" value="MBC2605376.1"/>
    <property type="molecule type" value="Genomic_DNA"/>
</dbReference>
<proteinExistence type="predicted"/>
<sequence length="363" mass="39471">MRSRLSLIYIGVLTTSLILPAGCRRPEVQIYDTPKDTSERARPLAELSAPSDIADALTWSPHAGWKELPPTQFRKGNYLYNDEAGAVEITVTSFPGSTGGLLANVNRWLGQASLPAVDASQLQKMTSEMSLSSGASATIVDLKPSGETEDSTSIYAAIIPFMGQSWFFKMSGPRSTLESQIEPFRTMIEAIEFGGPAAAATSEAPGTEDASHLGDLVFSTPQGWTVSEGNSMRIASLAIIKEGFPAADFSITSFPGDTGGLVANVNRWRRQIGLADWNASQVEAAATRMTNPSGLEFTMFELKSDSENDGNADKETILVAIMEMEGRSWFFKLRGDALLLDIQMDKFKYLLQSVRFSHEGHNH</sequence>
<evidence type="ECO:0000313" key="2">
    <source>
        <dbReference type="Proteomes" id="UP000526501"/>
    </source>
</evidence>
<name>A0A7X1E7N4_9BACT</name>
<gene>
    <name evidence="1" type="ORF">H5P27_04890</name>
</gene>